<proteinExistence type="predicted"/>
<dbReference type="EMBL" id="JAUIQD010000007">
    <property type="protein sequence ID" value="KAK3343589.1"/>
    <property type="molecule type" value="Genomic_DNA"/>
</dbReference>
<gene>
    <name evidence="1" type="ORF">B0T25DRAFT_302096</name>
</gene>
<dbReference type="Proteomes" id="UP001275084">
    <property type="component" value="Unassembled WGS sequence"/>
</dbReference>
<reference evidence="1" key="2">
    <citation type="submission" date="2023-06" db="EMBL/GenBank/DDBJ databases">
        <authorList>
            <consortium name="Lawrence Berkeley National Laboratory"/>
            <person name="Haridas S."/>
            <person name="Hensen N."/>
            <person name="Bonometti L."/>
            <person name="Westerberg I."/>
            <person name="Brannstrom I.O."/>
            <person name="Guillou S."/>
            <person name="Cros-Aarteil S."/>
            <person name="Calhoun S."/>
            <person name="Kuo A."/>
            <person name="Mondo S."/>
            <person name="Pangilinan J."/>
            <person name="Riley R."/>
            <person name="Labutti K."/>
            <person name="Andreopoulos B."/>
            <person name="Lipzen A."/>
            <person name="Chen C."/>
            <person name="Yanf M."/>
            <person name="Daum C."/>
            <person name="Ng V."/>
            <person name="Clum A."/>
            <person name="Steindorff A."/>
            <person name="Ohm R."/>
            <person name="Martin F."/>
            <person name="Silar P."/>
            <person name="Natvig D."/>
            <person name="Lalanne C."/>
            <person name="Gautier V."/>
            <person name="Ament-Velasquez S.L."/>
            <person name="Kruys A."/>
            <person name="Hutchinson M.I."/>
            <person name="Powell A.J."/>
            <person name="Barry K."/>
            <person name="Miller A.N."/>
            <person name="Grigoriev I.V."/>
            <person name="Debuchy R."/>
            <person name="Gladieux P."/>
            <person name="Thoren M.H."/>
            <person name="Johannesson H."/>
        </authorList>
    </citation>
    <scope>NUCLEOTIDE SEQUENCE</scope>
    <source>
        <strain evidence="1">CBS 955.72</strain>
    </source>
</reference>
<evidence type="ECO:0000313" key="1">
    <source>
        <dbReference type="EMBL" id="KAK3343589.1"/>
    </source>
</evidence>
<dbReference type="AlphaFoldDB" id="A0AAJ0M937"/>
<reference evidence="1" key="1">
    <citation type="journal article" date="2023" name="Mol. Phylogenet. Evol.">
        <title>Genome-scale phylogeny and comparative genomics of the fungal order Sordariales.</title>
        <authorList>
            <person name="Hensen N."/>
            <person name="Bonometti L."/>
            <person name="Westerberg I."/>
            <person name="Brannstrom I.O."/>
            <person name="Guillou S."/>
            <person name="Cros-Aarteil S."/>
            <person name="Calhoun S."/>
            <person name="Haridas S."/>
            <person name="Kuo A."/>
            <person name="Mondo S."/>
            <person name="Pangilinan J."/>
            <person name="Riley R."/>
            <person name="LaButti K."/>
            <person name="Andreopoulos B."/>
            <person name="Lipzen A."/>
            <person name="Chen C."/>
            <person name="Yan M."/>
            <person name="Daum C."/>
            <person name="Ng V."/>
            <person name="Clum A."/>
            <person name="Steindorff A."/>
            <person name="Ohm R.A."/>
            <person name="Martin F."/>
            <person name="Silar P."/>
            <person name="Natvig D.O."/>
            <person name="Lalanne C."/>
            <person name="Gautier V."/>
            <person name="Ament-Velasquez S.L."/>
            <person name="Kruys A."/>
            <person name="Hutchinson M.I."/>
            <person name="Powell A.J."/>
            <person name="Barry K."/>
            <person name="Miller A.N."/>
            <person name="Grigoriev I.V."/>
            <person name="Debuchy R."/>
            <person name="Gladieux P."/>
            <person name="Hiltunen Thoren M."/>
            <person name="Johannesson H."/>
        </authorList>
    </citation>
    <scope>NUCLEOTIDE SEQUENCE</scope>
    <source>
        <strain evidence="1">CBS 955.72</strain>
    </source>
</reference>
<evidence type="ECO:0000313" key="2">
    <source>
        <dbReference type="Proteomes" id="UP001275084"/>
    </source>
</evidence>
<organism evidence="1 2">
    <name type="scientific">Lasiosphaeria hispida</name>
    <dbReference type="NCBI Taxonomy" id="260671"/>
    <lineage>
        <taxon>Eukaryota</taxon>
        <taxon>Fungi</taxon>
        <taxon>Dikarya</taxon>
        <taxon>Ascomycota</taxon>
        <taxon>Pezizomycotina</taxon>
        <taxon>Sordariomycetes</taxon>
        <taxon>Sordariomycetidae</taxon>
        <taxon>Sordariales</taxon>
        <taxon>Lasiosphaeriaceae</taxon>
        <taxon>Lasiosphaeria</taxon>
    </lineage>
</organism>
<accession>A0AAJ0M937</accession>
<keyword evidence="2" id="KW-1185">Reference proteome</keyword>
<comment type="caution">
    <text evidence="1">The sequence shown here is derived from an EMBL/GenBank/DDBJ whole genome shotgun (WGS) entry which is preliminary data.</text>
</comment>
<sequence>MGCVLMFTAAAPLFPARQLPLSDAVAPFPQLRPSRRLADHDQFANLFPGLACSVCMHGTRAHVCDSILDPHRADDVPSSERVNLIYLSCSSPLEPPVRIYG</sequence>
<protein>
    <submittedName>
        <fullName evidence="1">Uncharacterized protein</fullName>
    </submittedName>
</protein>
<name>A0AAJ0M937_9PEZI</name>